<dbReference type="InterPro" id="IPR020556">
    <property type="entry name" value="Amidase_CS"/>
</dbReference>
<dbReference type="NCBIfam" id="TIGR00132">
    <property type="entry name" value="gatA"/>
    <property type="match status" value="1"/>
</dbReference>
<dbReference type="InterPro" id="IPR004412">
    <property type="entry name" value="GatA"/>
</dbReference>
<gene>
    <name evidence="7" type="primary">gatA</name>
    <name evidence="9" type="ORF">A3C07_04080</name>
</gene>
<evidence type="ECO:0000256" key="5">
    <source>
        <dbReference type="ARBA" id="ARBA00022917"/>
    </source>
</evidence>
<dbReference type="EMBL" id="MHQI01000027">
    <property type="protein sequence ID" value="OHA00076.1"/>
    <property type="molecule type" value="Genomic_DNA"/>
</dbReference>
<dbReference type="STRING" id="1802270.A3C07_04080"/>
<keyword evidence="4 7" id="KW-0067">ATP-binding</keyword>
<comment type="caution">
    <text evidence="9">The sequence shown here is derived from an EMBL/GenBank/DDBJ whole genome shotgun (WGS) entry which is preliminary data.</text>
</comment>
<evidence type="ECO:0000256" key="7">
    <source>
        <dbReference type="HAMAP-Rule" id="MF_00120"/>
    </source>
</evidence>
<dbReference type="EC" id="6.3.5.7" evidence="7"/>
<proteinExistence type="inferred from homology"/>
<evidence type="ECO:0000313" key="10">
    <source>
        <dbReference type="Proteomes" id="UP000179023"/>
    </source>
</evidence>
<dbReference type="PROSITE" id="PS00571">
    <property type="entry name" value="AMIDASES"/>
    <property type="match status" value="1"/>
</dbReference>
<evidence type="ECO:0000256" key="1">
    <source>
        <dbReference type="ARBA" id="ARBA00008069"/>
    </source>
</evidence>
<dbReference type="PANTHER" id="PTHR11895:SF151">
    <property type="entry name" value="GLUTAMYL-TRNA(GLN) AMIDOTRANSFERASE SUBUNIT A"/>
    <property type="match status" value="1"/>
</dbReference>
<dbReference type="PANTHER" id="PTHR11895">
    <property type="entry name" value="TRANSAMIDASE"/>
    <property type="match status" value="1"/>
</dbReference>
<feature type="active site" description="Charge relay system" evidence="7">
    <location>
        <position position="83"/>
    </location>
</feature>
<dbReference type="HAMAP" id="MF_00120">
    <property type="entry name" value="GatA"/>
    <property type="match status" value="1"/>
</dbReference>
<feature type="active site" description="Acyl-ester intermediate" evidence="7">
    <location>
        <position position="182"/>
    </location>
</feature>
<organism evidence="9 10">
    <name type="scientific">Candidatus Sungbacteria bacterium RIFCSPHIGHO2_02_FULL_47_11</name>
    <dbReference type="NCBI Taxonomy" id="1802270"/>
    <lineage>
        <taxon>Bacteria</taxon>
        <taxon>Candidatus Sungiibacteriota</taxon>
    </lineage>
</organism>
<dbReference type="Gene3D" id="3.90.1300.10">
    <property type="entry name" value="Amidase signature (AS) domain"/>
    <property type="match status" value="1"/>
</dbReference>
<evidence type="ECO:0000256" key="2">
    <source>
        <dbReference type="ARBA" id="ARBA00022598"/>
    </source>
</evidence>
<dbReference type="Proteomes" id="UP000179023">
    <property type="component" value="Unassembled WGS sequence"/>
</dbReference>
<protein>
    <recommendedName>
        <fullName evidence="7">Glutamyl-tRNA(Gln) amidotransferase subunit A</fullName>
        <shortName evidence="7">Glu-ADT subunit A</shortName>
        <ecNumber evidence="7">6.3.5.7</ecNumber>
    </recommendedName>
</protein>
<dbReference type="GO" id="GO:0005524">
    <property type="term" value="F:ATP binding"/>
    <property type="evidence" value="ECO:0007669"/>
    <property type="project" value="UniProtKB-KW"/>
</dbReference>
<dbReference type="GO" id="GO:0030956">
    <property type="term" value="C:glutamyl-tRNA(Gln) amidotransferase complex"/>
    <property type="evidence" value="ECO:0007669"/>
    <property type="project" value="InterPro"/>
</dbReference>
<comment type="function">
    <text evidence="7">Allows the formation of correctly charged Gln-tRNA(Gln) through the transamidation of misacylated Glu-tRNA(Gln) in organisms which lack glutaminyl-tRNA synthetase. The reaction takes place in the presence of glutamine and ATP through an activated gamma-phospho-Glu-tRNA(Gln).</text>
</comment>
<evidence type="ECO:0000259" key="8">
    <source>
        <dbReference type="Pfam" id="PF01425"/>
    </source>
</evidence>
<evidence type="ECO:0000256" key="3">
    <source>
        <dbReference type="ARBA" id="ARBA00022741"/>
    </source>
</evidence>
<evidence type="ECO:0000256" key="4">
    <source>
        <dbReference type="ARBA" id="ARBA00022840"/>
    </source>
</evidence>
<dbReference type="GO" id="GO:0050567">
    <property type="term" value="F:glutaminyl-tRNA synthase (glutamine-hydrolyzing) activity"/>
    <property type="evidence" value="ECO:0007669"/>
    <property type="project" value="UniProtKB-UniRule"/>
</dbReference>
<sequence length="485" mass="52261">MRLNELNIVQASEGIRQKKFSVTELVLDCLTAIQEKDKDIHAYLEVFDDALKQAKKADEEISKYRNIEISSLPPLFGMPLAVKDNILIEGKHCTAGSRVLEGYTASYDATVIRKLRAGRAIFLGKTNLDEFAMGSSTENSAFGPTKNPHDTNRVPGGSSGGSAAAVSANLCLGALGSDTGGSIRQPAAFCGIVGMKPTYGAVSRHGLIAMASSLDQIGPMAKTIGDVKILFEAISGGDNFDATSLPSQMSNVKCQMSNVRVGVPKEYFASGLDSEVEKNIRAVIKKIEDVGVNVQEISLPHAPYALPAYYIVVSSEISANLARFDGIRYGMSTTNYKLQTTNLYEVYSKSRAYGFGSEVKRRIMLGTYALSAGYYDAYYLKAQKVRRLIAEDFERAFEHVTIILGPTAPTPAFPLGEKIDDPLQMYLADIYTVAINLAGVPAVSLPGGSVESNGKKLPVGLQLIGPRGGDYKLLAIAEEVEKLLV</sequence>
<dbReference type="InterPro" id="IPR000120">
    <property type="entry name" value="Amidase"/>
</dbReference>
<comment type="similarity">
    <text evidence="1 7">Belongs to the amidase family. GatA subfamily.</text>
</comment>
<accession>A0A1G2KL07</accession>
<feature type="active site" description="Charge relay system" evidence="7">
    <location>
        <position position="158"/>
    </location>
</feature>
<comment type="catalytic activity">
    <reaction evidence="6 7">
        <text>L-glutamyl-tRNA(Gln) + L-glutamine + ATP + H2O = L-glutaminyl-tRNA(Gln) + L-glutamate + ADP + phosphate + H(+)</text>
        <dbReference type="Rhea" id="RHEA:17521"/>
        <dbReference type="Rhea" id="RHEA-COMP:9681"/>
        <dbReference type="Rhea" id="RHEA-COMP:9684"/>
        <dbReference type="ChEBI" id="CHEBI:15377"/>
        <dbReference type="ChEBI" id="CHEBI:15378"/>
        <dbReference type="ChEBI" id="CHEBI:29985"/>
        <dbReference type="ChEBI" id="CHEBI:30616"/>
        <dbReference type="ChEBI" id="CHEBI:43474"/>
        <dbReference type="ChEBI" id="CHEBI:58359"/>
        <dbReference type="ChEBI" id="CHEBI:78520"/>
        <dbReference type="ChEBI" id="CHEBI:78521"/>
        <dbReference type="ChEBI" id="CHEBI:456216"/>
        <dbReference type="EC" id="6.3.5.7"/>
    </reaction>
</comment>
<dbReference type="Pfam" id="PF01425">
    <property type="entry name" value="Amidase"/>
    <property type="match status" value="1"/>
</dbReference>
<dbReference type="AlphaFoldDB" id="A0A1G2KL07"/>
<dbReference type="GO" id="GO:0006412">
    <property type="term" value="P:translation"/>
    <property type="evidence" value="ECO:0007669"/>
    <property type="project" value="UniProtKB-UniRule"/>
</dbReference>
<keyword evidence="3 7" id="KW-0547">Nucleotide-binding</keyword>
<dbReference type="InterPro" id="IPR023631">
    <property type="entry name" value="Amidase_dom"/>
</dbReference>
<dbReference type="InterPro" id="IPR036928">
    <property type="entry name" value="AS_sf"/>
</dbReference>
<comment type="subunit">
    <text evidence="7">Heterotrimer of A, B and C subunits.</text>
</comment>
<dbReference type="SUPFAM" id="SSF75304">
    <property type="entry name" value="Amidase signature (AS) enzymes"/>
    <property type="match status" value="1"/>
</dbReference>
<feature type="domain" description="Amidase" evidence="8">
    <location>
        <begin position="24"/>
        <end position="474"/>
    </location>
</feature>
<keyword evidence="5 7" id="KW-0648">Protein biosynthesis</keyword>
<evidence type="ECO:0000256" key="6">
    <source>
        <dbReference type="ARBA" id="ARBA00047407"/>
    </source>
</evidence>
<reference evidence="9 10" key="1">
    <citation type="journal article" date="2016" name="Nat. Commun.">
        <title>Thousands of microbial genomes shed light on interconnected biogeochemical processes in an aquifer system.</title>
        <authorList>
            <person name="Anantharaman K."/>
            <person name="Brown C.T."/>
            <person name="Hug L.A."/>
            <person name="Sharon I."/>
            <person name="Castelle C.J."/>
            <person name="Probst A.J."/>
            <person name="Thomas B.C."/>
            <person name="Singh A."/>
            <person name="Wilkins M.J."/>
            <person name="Karaoz U."/>
            <person name="Brodie E.L."/>
            <person name="Williams K.H."/>
            <person name="Hubbard S.S."/>
            <person name="Banfield J.F."/>
        </authorList>
    </citation>
    <scope>NUCLEOTIDE SEQUENCE [LARGE SCALE GENOMIC DNA]</scope>
</reference>
<name>A0A1G2KL07_9BACT</name>
<keyword evidence="2 7" id="KW-0436">Ligase</keyword>
<evidence type="ECO:0000313" key="9">
    <source>
        <dbReference type="EMBL" id="OHA00076.1"/>
    </source>
</evidence>